<dbReference type="RefSeq" id="WP_379765033.1">
    <property type="nucleotide sequence ID" value="NZ_JBHSXI010000001.1"/>
</dbReference>
<keyword evidence="7" id="KW-0326">Glycosidase</keyword>
<dbReference type="GO" id="GO:0016798">
    <property type="term" value="F:hydrolase activity, acting on glycosyl bonds"/>
    <property type="evidence" value="ECO:0007669"/>
    <property type="project" value="UniProtKB-KW"/>
</dbReference>
<dbReference type="PANTHER" id="PTHR31451:SF39">
    <property type="entry name" value="MANNAN ENDO-1,4-BETA-MANNOSIDASE 1"/>
    <property type="match status" value="1"/>
</dbReference>
<dbReference type="InterPro" id="IPR001547">
    <property type="entry name" value="Glyco_hydro_5"/>
</dbReference>
<dbReference type="EMBL" id="JBHSXI010000001">
    <property type="protein sequence ID" value="MFC6888233.1"/>
    <property type="molecule type" value="Genomic_DNA"/>
</dbReference>
<dbReference type="GO" id="GO:0005576">
    <property type="term" value="C:extracellular region"/>
    <property type="evidence" value="ECO:0007669"/>
    <property type="project" value="UniProtKB-SubCell"/>
</dbReference>
<comment type="subcellular location">
    <subcellularLocation>
        <location evidence="2">Secreted</location>
    </subcellularLocation>
</comment>
<evidence type="ECO:0000256" key="1">
    <source>
        <dbReference type="ARBA" id="ARBA00001678"/>
    </source>
</evidence>
<feature type="domain" description="Glycoside hydrolase family 5" evidence="8">
    <location>
        <begin position="3"/>
        <end position="336"/>
    </location>
</feature>
<proteinExistence type="predicted"/>
<keyword evidence="6" id="KW-0378">Hydrolase</keyword>
<comment type="caution">
    <text evidence="9">The sequence shown here is derived from an EMBL/GenBank/DDBJ whole genome shotgun (WGS) entry which is preliminary data.</text>
</comment>
<dbReference type="Gene3D" id="3.20.20.80">
    <property type="entry name" value="Glycosidases"/>
    <property type="match status" value="1"/>
</dbReference>
<dbReference type="AlphaFoldDB" id="A0ABD5UGF8"/>
<comment type="catalytic activity">
    <reaction evidence="1">
        <text>Random hydrolysis of (1-&gt;4)-beta-D-mannosidic linkages in mannans, galactomannans and glucomannans.</text>
        <dbReference type="EC" id="3.2.1.78"/>
    </reaction>
</comment>
<keyword evidence="10" id="KW-1185">Reference proteome</keyword>
<evidence type="ECO:0000256" key="4">
    <source>
        <dbReference type="ARBA" id="ARBA00022525"/>
    </source>
</evidence>
<name>A0ABD5UGF8_9EURY</name>
<evidence type="ECO:0000256" key="3">
    <source>
        <dbReference type="ARBA" id="ARBA00012706"/>
    </source>
</evidence>
<dbReference type="EC" id="3.2.1.78" evidence="3"/>
<dbReference type="Proteomes" id="UP001596333">
    <property type="component" value="Unassembled WGS sequence"/>
</dbReference>
<evidence type="ECO:0000256" key="2">
    <source>
        <dbReference type="ARBA" id="ARBA00004613"/>
    </source>
</evidence>
<dbReference type="SUPFAM" id="SSF51445">
    <property type="entry name" value="(Trans)glycosidases"/>
    <property type="match status" value="1"/>
</dbReference>
<evidence type="ECO:0000256" key="7">
    <source>
        <dbReference type="ARBA" id="ARBA00023295"/>
    </source>
</evidence>
<keyword evidence="5" id="KW-0732">Signal</keyword>
<evidence type="ECO:0000256" key="5">
    <source>
        <dbReference type="ARBA" id="ARBA00022729"/>
    </source>
</evidence>
<dbReference type="PANTHER" id="PTHR31451">
    <property type="match status" value="1"/>
</dbReference>
<organism evidence="9 10">
    <name type="scientific">Halorubrum trueperi</name>
    <dbReference type="NCBI Taxonomy" id="2004704"/>
    <lineage>
        <taxon>Archaea</taxon>
        <taxon>Methanobacteriati</taxon>
        <taxon>Methanobacteriota</taxon>
        <taxon>Stenosarchaea group</taxon>
        <taxon>Halobacteria</taxon>
        <taxon>Halobacteriales</taxon>
        <taxon>Haloferacaceae</taxon>
        <taxon>Halorubrum</taxon>
    </lineage>
</organism>
<dbReference type="Pfam" id="PF26410">
    <property type="entry name" value="GH5_mannosidase"/>
    <property type="match status" value="1"/>
</dbReference>
<evidence type="ECO:0000259" key="8">
    <source>
        <dbReference type="Pfam" id="PF26410"/>
    </source>
</evidence>
<sequence length="391" mass="44480">MSGTQFSVDARTWYFNGAQYSTFYAVDDDSVRTELLEKANRLNINLLRTHGGCAGQGPANRIVGPYTLQPESGELNESAFKLLDRAIAQSKEYGIRWILWLANNWRTTGNGAAQYVEWATGDPIPDGGSLKPGSPASTKEYREYHDRFYTNEKAKELYKNYVRKVLTRTNTVTGVEYRNDPSIVLWELLNEGQALAKNRSAYHDWIEEMAAYVSDIAPQQLVGSGGLGTYNEIPEWTTESDADWFPSGTAMDYVTVNNIDEIDACSFHTYPDSHQGHWGLTTEETKRWIRGHIKDAHEQVGKPAYNGEWGYAVQRNNDQQQTSLETRNTLYEKYYNWYDAYDLNGSVVYHLSPGEITPRRVYSISCPQDQRTCDLIEEYGSRVLDKSGQDV</sequence>
<dbReference type="InterPro" id="IPR045053">
    <property type="entry name" value="MAN-like"/>
</dbReference>
<evidence type="ECO:0000313" key="9">
    <source>
        <dbReference type="EMBL" id="MFC6888233.1"/>
    </source>
</evidence>
<reference evidence="9 10" key="1">
    <citation type="journal article" date="2019" name="Int. J. Syst. Evol. Microbiol.">
        <title>The Global Catalogue of Microorganisms (GCM) 10K type strain sequencing project: providing services to taxonomists for standard genome sequencing and annotation.</title>
        <authorList>
            <consortium name="The Broad Institute Genomics Platform"/>
            <consortium name="The Broad Institute Genome Sequencing Center for Infectious Disease"/>
            <person name="Wu L."/>
            <person name="Ma J."/>
        </authorList>
    </citation>
    <scope>NUCLEOTIDE SEQUENCE [LARGE SCALE GENOMIC DNA]</scope>
    <source>
        <strain evidence="9 10">Y73</strain>
    </source>
</reference>
<dbReference type="InterPro" id="IPR017853">
    <property type="entry name" value="GH"/>
</dbReference>
<evidence type="ECO:0000256" key="6">
    <source>
        <dbReference type="ARBA" id="ARBA00022801"/>
    </source>
</evidence>
<gene>
    <name evidence="9" type="ORF">ACFQEY_04080</name>
</gene>
<keyword evidence="4" id="KW-0964">Secreted</keyword>
<evidence type="ECO:0000313" key="10">
    <source>
        <dbReference type="Proteomes" id="UP001596333"/>
    </source>
</evidence>
<accession>A0ABD5UGF8</accession>
<protein>
    <recommendedName>
        <fullName evidence="3">mannan endo-1,4-beta-mannosidase</fullName>
        <ecNumber evidence="3">3.2.1.78</ecNumber>
    </recommendedName>
</protein>